<feature type="transmembrane region" description="Helical" evidence="1">
    <location>
        <begin position="79"/>
        <end position="96"/>
    </location>
</feature>
<evidence type="ECO:0000313" key="2">
    <source>
        <dbReference type="EMBL" id="KIG17785.1"/>
    </source>
</evidence>
<dbReference type="EMBL" id="JMCC02000020">
    <property type="protein sequence ID" value="KIG17785.1"/>
    <property type="molecule type" value="Genomic_DNA"/>
</dbReference>
<comment type="caution">
    <text evidence="2">The sequence shown here is derived from an EMBL/GenBank/DDBJ whole genome shotgun (WGS) entry which is preliminary data.</text>
</comment>
<organism evidence="2 3">
    <name type="scientific">Enhygromyxa salina</name>
    <dbReference type="NCBI Taxonomy" id="215803"/>
    <lineage>
        <taxon>Bacteria</taxon>
        <taxon>Pseudomonadati</taxon>
        <taxon>Myxococcota</taxon>
        <taxon>Polyangia</taxon>
        <taxon>Nannocystales</taxon>
        <taxon>Nannocystaceae</taxon>
        <taxon>Enhygromyxa</taxon>
    </lineage>
</organism>
<feature type="transmembrane region" description="Helical" evidence="1">
    <location>
        <begin position="300"/>
        <end position="327"/>
    </location>
</feature>
<dbReference type="AlphaFoldDB" id="A0A0C2D848"/>
<keyword evidence="1" id="KW-1133">Transmembrane helix</keyword>
<keyword evidence="1" id="KW-0472">Membrane</keyword>
<evidence type="ECO:0000256" key="1">
    <source>
        <dbReference type="SAM" id="Phobius"/>
    </source>
</evidence>
<keyword evidence="1" id="KW-0812">Transmembrane</keyword>
<reference evidence="2 3" key="1">
    <citation type="submission" date="2014-12" db="EMBL/GenBank/DDBJ databases">
        <title>Genome assembly of Enhygromyxa salina DSM 15201.</title>
        <authorList>
            <person name="Sharma G."/>
            <person name="Subramanian S."/>
        </authorList>
    </citation>
    <scope>NUCLEOTIDE SEQUENCE [LARGE SCALE GENOMIC DNA]</scope>
    <source>
        <strain evidence="2 3">DSM 15201</strain>
    </source>
</reference>
<evidence type="ECO:0000313" key="3">
    <source>
        <dbReference type="Proteomes" id="UP000031599"/>
    </source>
</evidence>
<accession>A0A0C2D848</accession>
<feature type="transmembrane region" description="Helical" evidence="1">
    <location>
        <begin position="249"/>
        <end position="280"/>
    </location>
</feature>
<feature type="transmembrane region" description="Helical" evidence="1">
    <location>
        <begin position="20"/>
        <end position="39"/>
    </location>
</feature>
<dbReference type="InterPro" id="IPR038770">
    <property type="entry name" value="Na+/solute_symporter_sf"/>
</dbReference>
<protein>
    <submittedName>
        <fullName evidence="2">Na(+)/H(+) antiporter</fullName>
    </submittedName>
</protein>
<dbReference type="Proteomes" id="UP000031599">
    <property type="component" value="Unassembled WGS sequence"/>
</dbReference>
<sequence length="421" mass="43639">MFAWPRTALAAGISDQTFQRIIVLFAAVGVGYVITHLAVERLARRFSFAGGIEYIALGIVLGPLLGLLDAELIRDIRPVLLLGAGALGMLAGLELGERGGESRVRGAWAAALSITSFTALVVIALPLSVAWALGYSIDGDHAWTAALLFAGVVALGSDGALIGSLAYTLGAKGPAPAIGIAVANRVRALAVLGFGLLYALINDTTVLDTRPLAGAGLALGIQVGAGVVLGLLFGVVIHRKLDERTLLTVVVGMVFLGGGFAYAMDVSGIFVNFIAGLTFARTSPHADEATRTMRSIKQPFVIALYFFAGLEWVGGQVWVYAMILPFLAVRWVGRYLGGALAARFGGVPANLGPATAAPGGLTLAFVLSIGLVYRQAPGIVDAYGPLVTALVLLELHSVRAVRRWLADTAGIATEVSKSPAG</sequence>
<feature type="transmembrane region" description="Helical" evidence="1">
    <location>
        <begin position="108"/>
        <end position="133"/>
    </location>
</feature>
<feature type="transmembrane region" description="Helical" evidence="1">
    <location>
        <begin position="182"/>
        <end position="201"/>
    </location>
</feature>
<gene>
    <name evidence="2" type="ORF">DB30_02818</name>
</gene>
<feature type="transmembrane region" description="Helical" evidence="1">
    <location>
        <begin position="145"/>
        <end position="170"/>
    </location>
</feature>
<dbReference type="Gene3D" id="1.20.1530.20">
    <property type="match status" value="1"/>
</dbReference>
<name>A0A0C2D848_9BACT</name>
<feature type="transmembrane region" description="Helical" evidence="1">
    <location>
        <begin position="46"/>
        <end position="67"/>
    </location>
</feature>
<proteinExistence type="predicted"/>
<feature type="transmembrane region" description="Helical" evidence="1">
    <location>
        <begin position="213"/>
        <end position="237"/>
    </location>
</feature>